<evidence type="ECO:0000313" key="2">
    <source>
        <dbReference type="EMBL" id="OAP54187.1"/>
    </source>
</evidence>
<dbReference type="EMBL" id="LVYI01000015">
    <property type="protein sequence ID" value="OAP54187.1"/>
    <property type="molecule type" value="Genomic_DNA"/>
</dbReference>
<dbReference type="RefSeq" id="XP_018687554.1">
    <property type="nucleotide sequence ID" value="XM_018843227.1"/>
</dbReference>
<protein>
    <submittedName>
        <fullName evidence="2">Uncharacterized protein</fullName>
    </submittedName>
</protein>
<dbReference type="Proteomes" id="UP000078343">
    <property type="component" value="Unassembled WGS sequence"/>
</dbReference>
<accession>A0A178Z383</accession>
<dbReference type="AlphaFoldDB" id="A0A178Z383"/>
<proteinExistence type="predicted"/>
<evidence type="ECO:0000256" key="1">
    <source>
        <dbReference type="SAM" id="MobiDB-lite"/>
    </source>
</evidence>
<keyword evidence="3" id="KW-1185">Reference proteome</keyword>
<gene>
    <name evidence="2" type="ORF">AYL99_11722</name>
</gene>
<dbReference type="GeneID" id="30015890"/>
<feature type="compositionally biased region" description="Basic and acidic residues" evidence="1">
    <location>
        <begin position="47"/>
        <end position="56"/>
    </location>
</feature>
<organism evidence="2 3">
    <name type="scientific">Fonsecaea erecta</name>
    <dbReference type="NCBI Taxonomy" id="1367422"/>
    <lineage>
        <taxon>Eukaryota</taxon>
        <taxon>Fungi</taxon>
        <taxon>Dikarya</taxon>
        <taxon>Ascomycota</taxon>
        <taxon>Pezizomycotina</taxon>
        <taxon>Eurotiomycetes</taxon>
        <taxon>Chaetothyriomycetidae</taxon>
        <taxon>Chaetothyriales</taxon>
        <taxon>Herpotrichiellaceae</taxon>
        <taxon>Fonsecaea</taxon>
    </lineage>
</organism>
<evidence type="ECO:0000313" key="3">
    <source>
        <dbReference type="Proteomes" id="UP000078343"/>
    </source>
</evidence>
<feature type="region of interest" description="Disordered" evidence="1">
    <location>
        <begin position="31"/>
        <end position="67"/>
    </location>
</feature>
<feature type="region of interest" description="Disordered" evidence="1">
    <location>
        <begin position="143"/>
        <end position="164"/>
    </location>
</feature>
<sequence>MAESKVMLDSSPCTKLFMCVEKGRILNIGHAHNHEPGAEEGGLGIRVRPDKAKDPVDGNPGPQTRRPNWTAQKVNLYEIPISTAQVTEIQSNSQRMLVGTIALRDGTKYHNVILSPVANKEIQPSQAVKRRMTRTKVIEFAIDEDEEAGDDWEDSTSDDGKVKK</sequence>
<feature type="compositionally biased region" description="Acidic residues" evidence="1">
    <location>
        <begin position="143"/>
        <end position="157"/>
    </location>
</feature>
<comment type="caution">
    <text evidence="2">The sequence shown here is derived from an EMBL/GenBank/DDBJ whole genome shotgun (WGS) entry which is preliminary data.</text>
</comment>
<name>A0A178Z383_9EURO</name>
<reference evidence="2 3" key="1">
    <citation type="submission" date="2016-04" db="EMBL/GenBank/DDBJ databases">
        <title>Draft genome of Fonsecaea erecta CBS 125763.</title>
        <authorList>
            <person name="Weiss V.A."/>
            <person name="Vicente V.A."/>
            <person name="Raittz R.T."/>
            <person name="Moreno L.F."/>
            <person name="De Souza E.M."/>
            <person name="Pedrosa F.O."/>
            <person name="Steffens M.B."/>
            <person name="Faoro H."/>
            <person name="Tadra-Sfeir M.Z."/>
            <person name="Najafzadeh M.J."/>
            <person name="Felipe M.S."/>
            <person name="Teixeira M."/>
            <person name="Sun J."/>
            <person name="Xi L."/>
            <person name="Gomes R."/>
            <person name="De Azevedo C.M."/>
            <person name="Salgado C.G."/>
            <person name="Da Silva M.B."/>
            <person name="Nascimento M.F."/>
            <person name="Queiroz-Telles F."/>
            <person name="Attili D.S."/>
            <person name="Gorbushina A."/>
        </authorList>
    </citation>
    <scope>NUCLEOTIDE SEQUENCE [LARGE SCALE GENOMIC DNA]</scope>
    <source>
        <strain evidence="2 3">CBS 125763</strain>
    </source>
</reference>